<name>A0A8R7V0F0_TRIUA</name>
<feature type="compositionally biased region" description="Basic and acidic residues" evidence="1">
    <location>
        <begin position="385"/>
        <end position="402"/>
    </location>
</feature>
<dbReference type="AlphaFoldDB" id="A0A8R7V0F0"/>
<evidence type="ECO:0000313" key="2">
    <source>
        <dbReference type="EnsemblPlants" id="TuG1812G0700001905.01.T01.cds296831"/>
    </source>
</evidence>
<organism evidence="2 3">
    <name type="scientific">Triticum urartu</name>
    <name type="common">Red wild einkorn</name>
    <name type="synonym">Crithodium urartu</name>
    <dbReference type="NCBI Taxonomy" id="4572"/>
    <lineage>
        <taxon>Eukaryota</taxon>
        <taxon>Viridiplantae</taxon>
        <taxon>Streptophyta</taxon>
        <taxon>Embryophyta</taxon>
        <taxon>Tracheophyta</taxon>
        <taxon>Spermatophyta</taxon>
        <taxon>Magnoliopsida</taxon>
        <taxon>Liliopsida</taxon>
        <taxon>Poales</taxon>
        <taxon>Poaceae</taxon>
        <taxon>BOP clade</taxon>
        <taxon>Pooideae</taxon>
        <taxon>Triticodae</taxon>
        <taxon>Triticeae</taxon>
        <taxon>Triticinae</taxon>
        <taxon>Triticum</taxon>
    </lineage>
</organism>
<sequence>MCRALTFGGAPMRPSTESGRRRTETDDRIPPRARSGSPDDRLLLLRLLLAVAVHPAAEAVEPHAPLVGGRAHDGPVRRLLTDGSWQRRRRRGRRGGRSHRLRVRRPPRGRPERHPGGERPGDERRPAVGPADPRAPRAGVPRHRAAQALLARGHHVPAHVLREAQREPLQVAVKPGGEGVARRVRARERPPRPRPHGPAQAADPLQLRRLSHPLLLRLAVALAVHVDGHLRRPLLLRTGAVLFSRGRGRLLGGEAAAADGAGDVAGEPLPDAVRVERMAALGEEPELVPVLELAEADGALEHGRIVAALVPERPRLGVGHGGERGDHLGVEPARAGLLLLLLLLLLARQHEERGGRDGGGVAAAALADVDGEEADEEEGGDERDEEHHHGRAEAGRLPRAVHDPSPATVVALPVPRVVVVRLRDRAGREDERRQQQRMAARRRRPRPRRHRRRVSRCRGRARGV</sequence>
<feature type="region of interest" description="Disordered" evidence="1">
    <location>
        <begin position="368"/>
        <end position="408"/>
    </location>
</feature>
<feature type="compositionally biased region" description="Basic residues" evidence="1">
    <location>
        <begin position="439"/>
        <end position="464"/>
    </location>
</feature>
<feature type="region of interest" description="Disordered" evidence="1">
    <location>
        <begin position="424"/>
        <end position="464"/>
    </location>
</feature>
<evidence type="ECO:0000256" key="1">
    <source>
        <dbReference type="SAM" id="MobiDB-lite"/>
    </source>
</evidence>
<feature type="compositionally biased region" description="Acidic residues" evidence="1">
    <location>
        <begin position="369"/>
        <end position="384"/>
    </location>
</feature>
<reference evidence="2" key="3">
    <citation type="submission" date="2022-06" db="UniProtKB">
        <authorList>
            <consortium name="EnsemblPlants"/>
        </authorList>
    </citation>
    <scope>IDENTIFICATION</scope>
</reference>
<feature type="compositionally biased region" description="Basic and acidic residues" evidence="1">
    <location>
        <begin position="109"/>
        <end position="126"/>
    </location>
</feature>
<feature type="compositionally biased region" description="Basic and acidic residues" evidence="1">
    <location>
        <begin position="70"/>
        <end position="80"/>
    </location>
</feature>
<keyword evidence="3" id="KW-1185">Reference proteome</keyword>
<dbReference type="Gramene" id="TuG1812G0700001905.01.T01">
    <property type="protein sequence ID" value="TuG1812G0700001905.01.T01.cds296831"/>
    <property type="gene ID" value="TuG1812G0700001905.01"/>
</dbReference>
<reference evidence="3" key="1">
    <citation type="journal article" date="2013" name="Nature">
        <title>Draft genome of the wheat A-genome progenitor Triticum urartu.</title>
        <authorList>
            <person name="Ling H.Q."/>
            <person name="Zhao S."/>
            <person name="Liu D."/>
            <person name="Wang J."/>
            <person name="Sun H."/>
            <person name="Zhang C."/>
            <person name="Fan H."/>
            <person name="Li D."/>
            <person name="Dong L."/>
            <person name="Tao Y."/>
            <person name="Gao C."/>
            <person name="Wu H."/>
            <person name="Li Y."/>
            <person name="Cui Y."/>
            <person name="Guo X."/>
            <person name="Zheng S."/>
            <person name="Wang B."/>
            <person name="Yu K."/>
            <person name="Liang Q."/>
            <person name="Yang W."/>
            <person name="Lou X."/>
            <person name="Chen J."/>
            <person name="Feng M."/>
            <person name="Jian J."/>
            <person name="Zhang X."/>
            <person name="Luo G."/>
            <person name="Jiang Y."/>
            <person name="Liu J."/>
            <person name="Wang Z."/>
            <person name="Sha Y."/>
            <person name="Zhang B."/>
            <person name="Wu H."/>
            <person name="Tang D."/>
            <person name="Shen Q."/>
            <person name="Xue P."/>
            <person name="Zou S."/>
            <person name="Wang X."/>
            <person name="Liu X."/>
            <person name="Wang F."/>
            <person name="Yang Y."/>
            <person name="An X."/>
            <person name="Dong Z."/>
            <person name="Zhang K."/>
            <person name="Zhang X."/>
            <person name="Luo M.C."/>
            <person name="Dvorak J."/>
            <person name="Tong Y."/>
            <person name="Wang J."/>
            <person name="Yang H."/>
            <person name="Li Z."/>
            <person name="Wang D."/>
            <person name="Zhang A."/>
            <person name="Wang J."/>
        </authorList>
    </citation>
    <scope>NUCLEOTIDE SEQUENCE</scope>
    <source>
        <strain evidence="3">cv. G1812</strain>
    </source>
</reference>
<evidence type="ECO:0000313" key="3">
    <source>
        <dbReference type="Proteomes" id="UP000015106"/>
    </source>
</evidence>
<protein>
    <submittedName>
        <fullName evidence="2">Uncharacterized protein</fullName>
    </submittedName>
</protein>
<feature type="compositionally biased region" description="Basic and acidic residues" evidence="1">
    <location>
        <begin position="424"/>
        <end position="434"/>
    </location>
</feature>
<feature type="region of interest" description="Disordered" evidence="1">
    <location>
        <begin position="167"/>
        <end position="203"/>
    </location>
</feature>
<reference evidence="2" key="2">
    <citation type="submission" date="2018-03" db="EMBL/GenBank/DDBJ databases">
        <title>The Triticum urartu genome reveals the dynamic nature of wheat genome evolution.</title>
        <authorList>
            <person name="Ling H."/>
            <person name="Ma B."/>
            <person name="Shi X."/>
            <person name="Liu H."/>
            <person name="Dong L."/>
            <person name="Sun H."/>
            <person name="Cao Y."/>
            <person name="Gao Q."/>
            <person name="Zheng S."/>
            <person name="Li Y."/>
            <person name="Yu Y."/>
            <person name="Du H."/>
            <person name="Qi M."/>
            <person name="Li Y."/>
            <person name="Yu H."/>
            <person name="Cui Y."/>
            <person name="Wang N."/>
            <person name="Chen C."/>
            <person name="Wu H."/>
            <person name="Zhao Y."/>
            <person name="Zhang J."/>
            <person name="Li Y."/>
            <person name="Zhou W."/>
            <person name="Zhang B."/>
            <person name="Hu W."/>
            <person name="Eijk M."/>
            <person name="Tang J."/>
            <person name="Witsenboer H."/>
            <person name="Zhao S."/>
            <person name="Li Z."/>
            <person name="Zhang A."/>
            <person name="Wang D."/>
            <person name="Liang C."/>
        </authorList>
    </citation>
    <scope>NUCLEOTIDE SEQUENCE [LARGE SCALE GENOMIC DNA]</scope>
    <source>
        <strain evidence="2">cv. G1812</strain>
    </source>
</reference>
<feature type="compositionally biased region" description="Basic residues" evidence="1">
    <location>
        <begin position="86"/>
        <end position="108"/>
    </location>
</feature>
<feature type="region of interest" description="Disordered" evidence="1">
    <location>
        <begin position="1"/>
        <end position="38"/>
    </location>
</feature>
<accession>A0A8R7V0F0</accession>
<proteinExistence type="predicted"/>
<feature type="region of interest" description="Disordered" evidence="1">
    <location>
        <begin position="65"/>
        <end position="141"/>
    </location>
</feature>
<dbReference type="Proteomes" id="UP000015106">
    <property type="component" value="Chromosome 7"/>
</dbReference>
<dbReference type="EnsemblPlants" id="TuG1812G0700001905.01.T01">
    <property type="protein sequence ID" value="TuG1812G0700001905.01.T01.cds296831"/>
    <property type="gene ID" value="TuG1812G0700001905.01"/>
</dbReference>
<feature type="compositionally biased region" description="Basic and acidic residues" evidence="1">
    <location>
        <begin position="18"/>
        <end position="30"/>
    </location>
</feature>